<accession>A0AAW7X597</accession>
<evidence type="ECO:0000313" key="1">
    <source>
        <dbReference type="EMBL" id="MDO6421861.1"/>
    </source>
</evidence>
<name>A0AAW7X597_9GAMM</name>
<dbReference type="InterPro" id="IPR019657">
    <property type="entry name" value="ComFB"/>
</dbReference>
<comment type="caution">
    <text evidence="1">The sequence shown here is derived from an EMBL/GenBank/DDBJ whole genome shotgun (WGS) entry which is preliminary data.</text>
</comment>
<dbReference type="Pfam" id="PF10719">
    <property type="entry name" value="ComFB"/>
    <property type="match status" value="1"/>
</dbReference>
<gene>
    <name evidence="1" type="ORF">Q4521_05205</name>
</gene>
<dbReference type="AlphaFoldDB" id="A0AAW7X597"/>
<dbReference type="RefSeq" id="WP_303491556.1">
    <property type="nucleotide sequence ID" value="NZ_JAUOPB010000003.1"/>
</dbReference>
<proteinExistence type="predicted"/>
<protein>
    <submittedName>
        <fullName evidence="1">Late competence development ComFB family protein</fullName>
    </submittedName>
</protein>
<organism evidence="1 2">
    <name type="scientific">Saccharophagus degradans</name>
    <dbReference type="NCBI Taxonomy" id="86304"/>
    <lineage>
        <taxon>Bacteria</taxon>
        <taxon>Pseudomonadati</taxon>
        <taxon>Pseudomonadota</taxon>
        <taxon>Gammaproteobacteria</taxon>
        <taxon>Cellvibrionales</taxon>
        <taxon>Cellvibrionaceae</taxon>
        <taxon>Saccharophagus</taxon>
    </lineage>
</organism>
<dbReference type="Proteomes" id="UP001169760">
    <property type="component" value="Unassembled WGS sequence"/>
</dbReference>
<evidence type="ECO:0000313" key="2">
    <source>
        <dbReference type="Proteomes" id="UP001169760"/>
    </source>
</evidence>
<reference evidence="1" key="1">
    <citation type="submission" date="2023-07" db="EMBL/GenBank/DDBJ databases">
        <title>Genome content predicts the carbon catabolic preferences of heterotrophic bacteria.</title>
        <authorList>
            <person name="Gralka M."/>
        </authorList>
    </citation>
    <scope>NUCLEOTIDE SEQUENCE</scope>
    <source>
        <strain evidence="1">I3M17_2</strain>
    </source>
</reference>
<sequence>MSTLVDSKPRNQRFIRTASDNISDVSDIHKSEAPMLLNTPQSGHLNSTRESIHNYYEAMVFEQLVRSSDRAAADPEFMADAACVALNRLPPRYVRHDVDMTFFLSPTEMEEMLIKVAHAVNDAVSYVEEREKLREQEEDE</sequence>
<dbReference type="EMBL" id="JAUOPB010000003">
    <property type="protein sequence ID" value="MDO6421861.1"/>
    <property type="molecule type" value="Genomic_DNA"/>
</dbReference>